<dbReference type="EMBL" id="RKRA01000001">
    <property type="protein sequence ID" value="RPF26660.1"/>
    <property type="molecule type" value="Genomic_DNA"/>
</dbReference>
<evidence type="ECO:0000313" key="1">
    <source>
        <dbReference type="EMBL" id="RPF26660.1"/>
    </source>
</evidence>
<dbReference type="AlphaFoldDB" id="A0A3N4Z688"/>
<accession>A0A3N4Z688</accession>
<evidence type="ECO:0000313" key="2">
    <source>
        <dbReference type="Proteomes" id="UP000280726"/>
    </source>
</evidence>
<keyword evidence="2" id="KW-1185">Reference proteome</keyword>
<name>A0A3N4Z688_9MICO</name>
<dbReference type="OrthoDB" id="5076427at2"/>
<comment type="caution">
    <text evidence="1">The sequence shown here is derived from an EMBL/GenBank/DDBJ whole genome shotgun (WGS) entry which is preliminary data.</text>
</comment>
<dbReference type="RefSeq" id="WP_123915572.1">
    <property type="nucleotide sequence ID" value="NZ_RKRA01000001.1"/>
</dbReference>
<reference evidence="1 2" key="1">
    <citation type="submission" date="2018-11" db="EMBL/GenBank/DDBJ databases">
        <title>Sequencing the genomes of 1000 actinobacteria strains.</title>
        <authorList>
            <person name="Klenk H.-P."/>
        </authorList>
    </citation>
    <scope>NUCLEOTIDE SEQUENCE [LARGE SCALE GENOMIC DNA]</scope>
    <source>
        <strain evidence="1 2">DSM 14418</strain>
    </source>
</reference>
<organism evidence="1 2">
    <name type="scientific">Georgenia muralis</name>
    <dbReference type="NCBI Taxonomy" id="154117"/>
    <lineage>
        <taxon>Bacteria</taxon>
        <taxon>Bacillati</taxon>
        <taxon>Actinomycetota</taxon>
        <taxon>Actinomycetes</taxon>
        <taxon>Micrococcales</taxon>
        <taxon>Bogoriellaceae</taxon>
        <taxon>Georgenia</taxon>
    </lineage>
</organism>
<proteinExistence type="predicted"/>
<dbReference type="Proteomes" id="UP000280726">
    <property type="component" value="Unassembled WGS sequence"/>
</dbReference>
<gene>
    <name evidence="1" type="ORF">EDD32_1108</name>
</gene>
<protein>
    <submittedName>
        <fullName evidence="1">Uncharacterized protein</fullName>
    </submittedName>
</protein>
<sequence>MKPWDYEALWLKAKLFLNRAMDDEPLRSFDEQAFWASQALELLGKAALSRSHPALIAEPSEDGVNILMASGLIEGDPRFKSVQAKTVFSRCERAFKPFNSSEAMKFANSRNAYLHSGEAAFALIPSSAWWPRFWAQAIILVNALDRIAEDLVGAQRVAGVEAHLAQNKKNIESRAEMLVERARQRVAQIAAGVVSEKVAREMAFDARIGLRYSGDETCPACGATGTLEGEEITNTEVEYERISEDDYDVNVTHTVWADYFSCGTCGLSFDNPEYLEYLDMAQTFEVAGEPSDIDYGNEYGND</sequence>